<dbReference type="RefSeq" id="XP_009781817.1">
    <property type="nucleotide sequence ID" value="XM_009783515.1"/>
</dbReference>
<gene>
    <name evidence="2" type="primary">LOC104230651</name>
</gene>
<accession>A0A1U7WPF5</accession>
<proteinExistence type="predicted"/>
<dbReference type="PANTHER" id="PTHR33067:SF9">
    <property type="entry name" value="RNA-DIRECTED DNA POLYMERASE"/>
    <property type="match status" value="1"/>
</dbReference>
<name>A0A1U7WPF5_NICSY</name>
<dbReference type="Gene3D" id="2.40.70.10">
    <property type="entry name" value="Acid Proteases"/>
    <property type="match status" value="1"/>
</dbReference>
<keyword evidence="1" id="KW-1185">Reference proteome</keyword>
<reference evidence="2" key="2">
    <citation type="submission" date="2025-08" db="UniProtKB">
        <authorList>
            <consortium name="RefSeq"/>
        </authorList>
    </citation>
    <scope>IDENTIFICATION</scope>
    <source>
        <tissue evidence="2">Leaf</tissue>
    </source>
</reference>
<dbReference type="PANTHER" id="PTHR33067">
    <property type="entry name" value="RNA-DIRECTED DNA POLYMERASE-RELATED"/>
    <property type="match status" value="1"/>
</dbReference>
<protein>
    <submittedName>
        <fullName evidence="2">Uncharacterized protein LOC104230651</fullName>
    </submittedName>
</protein>
<dbReference type="eggNOG" id="KOG0017">
    <property type="taxonomic scope" value="Eukaryota"/>
</dbReference>
<sequence>MGHAMCAIKQSGRGRNAPTLSEMRLVYDDQVVQEEEIPNNVVQANDEVRIDIEDSVEETQEDVNQSREHIIDIPKPVVQKAETPLPKPPPTYPQRLAEQNGENQFKKFSQMMKSLSINVPLVEALEQMPGYAKFMKDLVTEKWSMNFENIKVTHQMNAIVHSMAPKLEDPGAFTIPCTIRSVEFAKPPCDLGESINLMSHLVFKALGIGQPRPNSMRLQMVDPTMKRPLGVIEDVLVQVDKFILPTDFVILNCEVYEMPIIFGRLFLSMVKSFCDVEAEELTFRVGDEQVVFHVWSYNYAPQKQSLDLENRKTPPTKSSIEEPPTLKLKPLPSHLRYELLGPCSALLVIFSSCLTNLQVDSTLVVIQKRKKVIGDWPKKLDDALWADWTAYKTPIGMSQYRLVFRKACHLPVELEYKSMWALMKLNLD</sequence>
<dbReference type="Proteomes" id="UP000189701">
    <property type="component" value="Unplaced"/>
</dbReference>
<organism evidence="1 2">
    <name type="scientific">Nicotiana sylvestris</name>
    <name type="common">Wood tobacco</name>
    <name type="synonym">South American tobacco</name>
    <dbReference type="NCBI Taxonomy" id="4096"/>
    <lineage>
        <taxon>Eukaryota</taxon>
        <taxon>Viridiplantae</taxon>
        <taxon>Streptophyta</taxon>
        <taxon>Embryophyta</taxon>
        <taxon>Tracheophyta</taxon>
        <taxon>Spermatophyta</taxon>
        <taxon>Magnoliopsida</taxon>
        <taxon>eudicotyledons</taxon>
        <taxon>Gunneridae</taxon>
        <taxon>Pentapetalae</taxon>
        <taxon>asterids</taxon>
        <taxon>lamiids</taxon>
        <taxon>Solanales</taxon>
        <taxon>Solanaceae</taxon>
        <taxon>Nicotianoideae</taxon>
        <taxon>Nicotianeae</taxon>
        <taxon>Nicotiana</taxon>
    </lineage>
</organism>
<reference evidence="1" key="1">
    <citation type="journal article" date="2013" name="Genome Biol.">
        <title>Reference genomes and transcriptomes of Nicotiana sylvestris and Nicotiana tomentosiformis.</title>
        <authorList>
            <person name="Sierro N."/>
            <person name="Battey J.N."/>
            <person name="Ouadi S."/>
            <person name="Bovet L."/>
            <person name="Goepfert S."/>
            <person name="Bakaher N."/>
            <person name="Peitsch M.C."/>
            <person name="Ivanov N.V."/>
        </authorList>
    </citation>
    <scope>NUCLEOTIDE SEQUENCE [LARGE SCALE GENOMIC DNA]</scope>
</reference>
<dbReference type="AlphaFoldDB" id="A0A1U7WPF5"/>
<evidence type="ECO:0000313" key="1">
    <source>
        <dbReference type="Proteomes" id="UP000189701"/>
    </source>
</evidence>
<dbReference type="CDD" id="cd00303">
    <property type="entry name" value="retropepsin_like"/>
    <property type="match status" value="1"/>
</dbReference>
<dbReference type="InterPro" id="IPR021109">
    <property type="entry name" value="Peptidase_aspartic_dom_sf"/>
</dbReference>
<evidence type="ECO:0000313" key="2">
    <source>
        <dbReference type="RefSeq" id="XP_009781817.1"/>
    </source>
</evidence>